<dbReference type="Proteomes" id="UP000823632">
    <property type="component" value="Unassembled WGS sequence"/>
</dbReference>
<name>A0A9D9GXH8_9BACT</name>
<dbReference type="PANTHER" id="PTHR42806">
    <property type="entry name" value="GLYCINE CLEAVAGE SYSTEM P-PROTEIN"/>
    <property type="match status" value="1"/>
</dbReference>
<reference evidence="3" key="2">
    <citation type="journal article" date="2021" name="PeerJ">
        <title>Extensive microbial diversity within the chicken gut microbiome revealed by metagenomics and culture.</title>
        <authorList>
            <person name="Gilroy R."/>
            <person name="Ravi A."/>
            <person name="Getino M."/>
            <person name="Pursley I."/>
            <person name="Horton D.L."/>
            <person name="Alikhan N.F."/>
            <person name="Baker D."/>
            <person name="Gharbi K."/>
            <person name="Hall N."/>
            <person name="Watson M."/>
            <person name="Adriaenssens E.M."/>
            <person name="Foster-Nyarko E."/>
            <person name="Jarju S."/>
            <person name="Secka A."/>
            <person name="Antonio M."/>
            <person name="Oren A."/>
            <person name="Chaudhuri R.R."/>
            <person name="La Ragione R."/>
            <person name="Hildebrand F."/>
            <person name="Pallen M.J."/>
        </authorList>
    </citation>
    <scope>NUCLEOTIDE SEQUENCE</scope>
    <source>
        <strain evidence="3">10192</strain>
    </source>
</reference>
<evidence type="ECO:0000256" key="1">
    <source>
        <dbReference type="ARBA" id="ARBA00023002"/>
    </source>
</evidence>
<comment type="caution">
    <text evidence="3">The sequence shown here is derived from an EMBL/GenBank/DDBJ whole genome shotgun (WGS) entry which is preliminary data.</text>
</comment>
<keyword evidence="1 3" id="KW-0560">Oxidoreductase</keyword>
<dbReference type="EC" id="1.4.4.2" evidence="3"/>
<dbReference type="InterPro" id="IPR015424">
    <property type="entry name" value="PyrdxlP-dep_Trfase"/>
</dbReference>
<dbReference type="Pfam" id="PF02347">
    <property type="entry name" value="GDC-P"/>
    <property type="match status" value="1"/>
</dbReference>
<dbReference type="AlphaFoldDB" id="A0A9D9GXH8"/>
<dbReference type="InterPro" id="IPR023010">
    <property type="entry name" value="GcvPA"/>
</dbReference>
<dbReference type="InterPro" id="IPR049315">
    <property type="entry name" value="GDC-P_N"/>
</dbReference>
<dbReference type="NCBIfam" id="NF001696">
    <property type="entry name" value="PRK00451.1"/>
    <property type="match status" value="1"/>
</dbReference>
<sequence length="415" mass="45887">MKNFLVHDDSTRAEMLESIGLRTIEDLFCQIPANARMSGLELGNPLSEMECQKQIKALSKKNNTDYVSFVGGGIYNKFIPAAISQVAGRFEFLTAYTPYQAEIAQGTLQIMYEFQTMMCRLTGMDIANATVYDGASACAEAILMAVRIAKKNRVLVSEKLNPEYLKVVKTYTWANGIEVEYFNEIPQNTADYAAVLIQTPDYYGEIAEISAVDCLLIVCCDISTLSILKPPCEYGADIVAADIQTLGMPMSFGGPHAGILACKEKYMRQLPGRLAGRTVDKDGNQAFTLTIQTREQHIKREKATSNICSNQALMGLWATLYLSLLGEKGFRQAGYLSAKNAHNLSAKLSQKGIKTLNKNFFNEFVIEVTDSDEFLSNLKSRNILGGIKLDGKKILVAATEMNTDEEIDLYVKSLP</sequence>
<evidence type="ECO:0000313" key="3">
    <source>
        <dbReference type="EMBL" id="MBO8430715.1"/>
    </source>
</evidence>
<proteinExistence type="predicted"/>
<evidence type="ECO:0000259" key="2">
    <source>
        <dbReference type="Pfam" id="PF02347"/>
    </source>
</evidence>
<dbReference type="InterPro" id="IPR015422">
    <property type="entry name" value="PyrdxlP-dep_Trfase_small"/>
</dbReference>
<accession>A0A9D9GXH8</accession>
<dbReference type="GO" id="GO:0009116">
    <property type="term" value="P:nucleoside metabolic process"/>
    <property type="evidence" value="ECO:0007669"/>
    <property type="project" value="InterPro"/>
</dbReference>
<feature type="domain" description="Glycine cleavage system P-protein N-terminal" evidence="2">
    <location>
        <begin position="4"/>
        <end position="409"/>
    </location>
</feature>
<dbReference type="InterPro" id="IPR015421">
    <property type="entry name" value="PyrdxlP-dep_Trfase_major"/>
</dbReference>
<dbReference type="GO" id="GO:0004375">
    <property type="term" value="F:glycine dehydrogenase (decarboxylating) activity"/>
    <property type="evidence" value="ECO:0007669"/>
    <property type="project" value="UniProtKB-EC"/>
</dbReference>
<dbReference type="PANTHER" id="PTHR42806:SF1">
    <property type="entry name" value="GLYCINE DEHYDROGENASE (DECARBOXYLATING)"/>
    <property type="match status" value="1"/>
</dbReference>
<dbReference type="SUPFAM" id="SSF53383">
    <property type="entry name" value="PLP-dependent transferases"/>
    <property type="match status" value="1"/>
</dbReference>
<dbReference type="Gene3D" id="3.40.640.10">
    <property type="entry name" value="Type I PLP-dependent aspartate aminotransferase-like (Major domain)"/>
    <property type="match status" value="1"/>
</dbReference>
<dbReference type="EMBL" id="JADIND010000103">
    <property type="protein sequence ID" value="MBO8430715.1"/>
    <property type="molecule type" value="Genomic_DNA"/>
</dbReference>
<reference evidence="3" key="1">
    <citation type="submission" date="2020-10" db="EMBL/GenBank/DDBJ databases">
        <authorList>
            <person name="Gilroy R."/>
        </authorList>
    </citation>
    <scope>NUCLEOTIDE SEQUENCE</scope>
    <source>
        <strain evidence="3">10192</strain>
    </source>
</reference>
<protein>
    <submittedName>
        <fullName evidence="3">Aminomethyl-transferring glycine dehydrogenase subunit GcvPA</fullName>
        <ecNumber evidence="3">1.4.4.2</ecNumber>
    </submittedName>
</protein>
<gene>
    <name evidence="3" type="primary">gcvPA</name>
    <name evidence="3" type="ORF">IAC76_04945</name>
</gene>
<evidence type="ECO:0000313" key="4">
    <source>
        <dbReference type="Proteomes" id="UP000823632"/>
    </source>
</evidence>
<organism evidence="3 4">
    <name type="scientific">Candidatus Scatousia excrementipullorum</name>
    <dbReference type="NCBI Taxonomy" id="2840936"/>
    <lineage>
        <taxon>Bacteria</taxon>
        <taxon>Candidatus Scatousia</taxon>
    </lineage>
</organism>
<dbReference type="Gene3D" id="3.90.1150.10">
    <property type="entry name" value="Aspartate Aminotransferase, domain 1"/>
    <property type="match status" value="1"/>
</dbReference>